<reference evidence="6" key="1">
    <citation type="submission" date="2020-04" db="EMBL/GenBank/DDBJ databases">
        <authorList>
            <person name="Zhang T."/>
        </authorList>
    </citation>
    <scope>NUCLEOTIDE SEQUENCE</scope>
    <source>
        <strain evidence="6">HKST-UBA02</strain>
    </source>
</reference>
<evidence type="ECO:0000313" key="6">
    <source>
        <dbReference type="EMBL" id="MCA9755871.1"/>
    </source>
</evidence>
<feature type="active site" description="Proton acceptor" evidence="3">
    <location>
        <position position="195"/>
    </location>
</feature>
<keyword evidence="1 4" id="KW-0663">Pyridoxal phosphate</keyword>
<dbReference type="Gene3D" id="3.40.640.10">
    <property type="entry name" value="Type I PLP-dependent aspartate aminotransferase-like (Major domain)"/>
    <property type="match status" value="1"/>
</dbReference>
<keyword evidence="6" id="KW-0032">Aminotransferase</keyword>
<evidence type="ECO:0000256" key="4">
    <source>
        <dbReference type="PIRSR" id="PIRSR000390-2"/>
    </source>
</evidence>
<feature type="modified residue" description="N6-(pyridoxal phosphate)lysine" evidence="4">
    <location>
        <position position="195"/>
    </location>
</feature>
<evidence type="ECO:0000256" key="3">
    <source>
        <dbReference type="PIRSR" id="PIRSR000390-1"/>
    </source>
</evidence>
<dbReference type="InterPro" id="IPR015424">
    <property type="entry name" value="PyrdxlP-dep_Trfase"/>
</dbReference>
<organism evidence="6 7">
    <name type="scientific">Eiseniibacteriota bacterium</name>
    <dbReference type="NCBI Taxonomy" id="2212470"/>
    <lineage>
        <taxon>Bacteria</taxon>
        <taxon>Candidatus Eiseniibacteriota</taxon>
    </lineage>
</organism>
<accession>A0A956SCZ5</accession>
<dbReference type="CDD" id="cd00616">
    <property type="entry name" value="AHBA_syn"/>
    <property type="match status" value="1"/>
</dbReference>
<dbReference type="PANTHER" id="PTHR30244:SF36">
    <property type="entry name" value="3-OXO-GLUCOSE-6-PHOSPHATE:GLUTAMATE AMINOTRANSFERASE"/>
    <property type="match status" value="1"/>
</dbReference>
<dbReference type="InterPro" id="IPR015421">
    <property type="entry name" value="PyrdxlP-dep_Trfase_major"/>
</dbReference>
<evidence type="ECO:0000256" key="5">
    <source>
        <dbReference type="RuleBase" id="RU004508"/>
    </source>
</evidence>
<dbReference type="Gene3D" id="3.90.1150.10">
    <property type="entry name" value="Aspartate Aminotransferase, domain 1"/>
    <property type="match status" value="1"/>
</dbReference>
<reference evidence="6" key="2">
    <citation type="journal article" date="2021" name="Microbiome">
        <title>Successional dynamics and alternative stable states in a saline activated sludge microbial community over 9 years.</title>
        <authorList>
            <person name="Wang Y."/>
            <person name="Ye J."/>
            <person name="Ju F."/>
            <person name="Liu L."/>
            <person name="Boyd J.A."/>
            <person name="Deng Y."/>
            <person name="Parks D.H."/>
            <person name="Jiang X."/>
            <person name="Yin X."/>
            <person name="Woodcroft B.J."/>
            <person name="Tyson G.W."/>
            <person name="Hugenholtz P."/>
            <person name="Polz M.F."/>
            <person name="Zhang T."/>
        </authorList>
    </citation>
    <scope>NUCLEOTIDE SEQUENCE</scope>
    <source>
        <strain evidence="6">HKST-UBA02</strain>
    </source>
</reference>
<dbReference type="SUPFAM" id="SSF53383">
    <property type="entry name" value="PLP-dependent transferases"/>
    <property type="match status" value="1"/>
</dbReference>
<dbReference type="PANTHER" id="PTHR30244">
    <property type="entry name" value="TRANSAMINASE"/>
    <property type="match status" value="1"/>
</dbReference>
<dbReference type="PIRSF" id="PIRSF000390">
    <property type="entry name" value="PLP_StrS"/>
    <property type="match status" value="1"/>
</dbReference>
<comment type="similarity">
    <text evidence="2 5">Belongs to the DegT/DnrJ/EryC1 family.</text>
</comment>
<keyword evidence="6" id="KW-0808">Transferase</keyword>
<evidence type="ECO:0000313" key="7">
    <source>
        <dbReference type="Proteomes" id="UP000739538"/>
    </source>
</evidence>
<gene>
    <name evidence="6" type="ORF">KDA27_08730</name>
</gene>
<dbReference type="EMBL" id="JAGQHS010000034">
    <property type="protein sequence ID" value="MCA9755871.1"/>
    <property type="molecule type" value="Genomic_DNA"/>
</dbReference>
<evidence type="ECO:0000256" key="2">
    <source>
        <dbReference type="ARBA" id="ARBA00037999"/>
    </source>
</evidence>
<dbReference type="Pfam" id="PF01041">
    <property type="entry name" value="DegT_DnrJ_EryC1"/>
    <property type="match status" value="1"/>
</dbReference>
<dbReference type="GO" id="GO:0030170">
    <property type="term" value="F:pyridoxal phosphate binding"/>
    <property type="evidence" value="ECO:0007669"/>
    <property type="project" value="TreeGrafter"/>
</dbReference>
<evidence type="ECO:0000256" key="1">
    <source>
        <dbReference type="ARBA" id="ARBA00022898"/>
    </source>
</evidence>
<comment type="caution">
    <text evidence="6">The sequence shown here is derived from an EMBL/GenBank/DDBJ whole genome shotgun (WGS) entry which is preliminary data.</text>
</comment>
<name>A0A956SCZ5_UNCEI</name>
<dbReference type="Proteomes" id="UP000739538">
    <property type="component" value="Unassembled WGS sequence"/>
</dbReference>
<sequence length="385" mass="41883">MSQTPQLLLVSDLRAQVAALRPELDAAISRVLTRGWFVLGEECAEFELEFANHLGARYAVGVANGTDAIHLALRALDVGQGDRVLTAPNSAVPTACGIVQSGAVPCFADVDLEYGLLDPSSVERELDSPDGSSIRAIVAVHLYGRTAPMGPLLELAKARGIPVIEDAAQAHGASRNGQNAGTIGDLACWSFYPSKNLGALGDGGAVSGMRPELEARLRHLRNYGQEDRYHHVELGFNSRLDEIQAAVLRVKLAHLDAWNARRRAIAGQYREAFADLPLLTAREDTDAPSVEHLFVVRVANRDRLRAELEARGIGTQVHYPIPIHLQPAYRYLGIGAGRFPSAELRAGQIVSLPLYPEMRRRDVERVIDAVRDSLQGEPHPEEVSV</sequence>
<dbReference type="InterPro" id="IPR000653">
    <property type="entry name" value="DegT/StrS_aminotransferase"/>
</dbReference>
<dbReference type="InterPro" id="IPR015422">
    <property type="entry name" value="PyrdxlP-dep_Trfase_small"/>
</dbReference>
<dbReference type="AlphaFoldDB" id="A0A956SCZ5"/>
<protein>
    <submittedName>
        <fullName evidence="6">DegT/DnrJ/EryC1/StrS family aminotransferase</fullName>
    </submittedName>
</protein>
<dbReference type="GO" id="GO:0000271">
    <property type="term" value="P:polysaccharide biosynthetic process"/>
    <property type="evidence" value="ECO:0007669"/>
    <property type="project" value="TreeGrafter"/>
</dbReference>
<dbReference type="GO" id="GO:0008483">
    <property type="term" value="F:transaminase activity"/>
    <property type="evidence" value="ECO:0007669"/>
    <property type="project" value="UniProtKB-KW"/>
</dbReference>
<proteinExistence type="inferred from homology"/>